<dbReference type="EMBL" id="OE842883">
    <property type="protein sequence ID" value="CAD7601686.1"/>
    <property type="molecule type" value="Genomic_DNA"/>
</dbReference>
<protein>
    <submittedName>
        <fullName evidence="2">Uncharacterized protein</fullName>
    </submittedName>
</protein>
<dbReference type="PANTHER" id="PTHR18939">
    <property type="entry name" value="RIBOSOME BINDING PROTEIN-1"/>
    <property type="match status" value="1"/>
</dbReference>
<gene>
    <name evidence="2" type="ORF">TGEB3V08_LOCUS8045</name>
</gene>
<accession>A0A7R9PNS3</accession>
<feature type="coiled-coil region" evidence="1">
    <location>
        <begin position="71"/>
        <end position="155"/>
    </location>
</feature>
<name>A0A7R9PNS3_TIMGE</name>
<dbReference type="AlphaFoldDB" id="A0A7R9PNS3"/>
<proteinExistence type="predicted"/>
<keyword evidence="1" id="KW-0175">Coiled coil</keyword>
<feature type="coiled-coil region" evidence="1">
    <location>
        <begin position="372"/>
        <end position="437"/>
    </location>
</feature>
<dbReference type="PANTHER" id="PTHR18939:SF4">
    <property type="entry name" value="RIBOSOME-BINDING PROTEIN 1"/>
    <property type="match status" value="1"/>
</dbReference>
<evidence type="ECO:0000313" key="2">
    <source>
        <dbReference type="EMBL" id="CAD7601686.1"/>
    </source>
</evidence>
<reference evidence="2" key="1">
    <citation type="submission" date="2020-11" db="EMBL/GenBank/DDBJ databases">
        <authorList>
            <person name="Tran Van P."/>
        </authorList>
    </citation>
    <scope>NUCLEOTIDE SEQUENCE</scope>
</reference>
<dbReference type="InterPro" id="IPR040248">
    <property type="entry name" value="RRBP1"/>
</dbReference>
<sequence>MAEQCSLDDQSAPVRCGGDRDGVNVSLLVPLVRKAELSRSEVQILIDLLLNKQQGPNDEHSEWYEGRQDPVVKLKKQLAEKEKALAEEQEAAQAVQSKLRELRSELNSERSRLTQMCRQLEEGLAAKTSEVQTLVTRLQLAAEAASAEKQALVQQGQQVIIIVVAGLAGVTVQLGQQITNIVWSLVQQDQQVTSIVWSLVHQEQQLQSKYNEEHILLCQMQEKDQTQGVFQQEILAQRQQLELHIARLSEAEGAYKAQVGQLQAQLHEQLNVNASLAVQLRDAQLERDGITQQLAHLQEVAVRAEEITRQLEVNFELFSLCLLPLMIPNLTFRQPCILFDSNVLLNLQESNHARSEVEHQLTALQHHDYEKTKEVQAERLRLGSDLEQLQAQVQRLREDKEHLTHQVSSLSGLEDEVSQLREENESLAAQVTAVTERPAAEGRENGDLHYPEEDKATFINHDTVVKQKDSLIESLTSELNIHKTETSRLSEELDVQREKNNLANALVVLSSTAEDGEIEVRISVG</sequence>
<evidence type="ECO:0000256" key="1">
    <source>
        <dbReference type="SAM" id="Coils"/>
    </source>
</evidence>
<organism evidence="2">
    <name type="scientific">Timema genevievae</name>
    <name type="common">Walking stick</name>
    <dbReference type="NCBI Taxonomy" id="629358"/>
    <lineage>
        <taxon>Eukaryota</taxon>
        <taxon>Metazoa</taxon>
        <taxon>Ecdysozoa</taxon>
        <taxon>Arthropoda</taxon>
        <taxon>Hexapoda</taxon>
        <taxon>Insecta</taxon>
        <taxon>Pterygota</taxon>
        <taxon>Neoptera</taxon>
        <taxon>Polyneoptera</taxon>
        <taxon>Phasmatodea</taxon>
        <taxon>Timematodea</taxon>
        <taxon>Timematoidea</taxon>
        <taxon>Timematidae</taxon>
        <taxon>Timema</taxon>
    </lineage>
</organism>
<dbReference type="GO" id="GO:0005789">
    <property type="term" value="C:endoplasmic reticulum membrane"/>
    <property type="evidence" value="ECO:0007669"/>
    <property type="project" value="TreeGrafter"/>
</dbReference>